<protein>
    <submittedName>
        <fullName evidence="2">Uncharacterized protein</fullName>
    </submittedName>
</protein>
<dbReference type="OrthoDB" id="4522915at2"/>
<feature type="region of interest" description="Disordered" evidence="1">
    <location>
        <begin position="1"/>
        <end position="28"/>
    </location>
</feature>
<proteinExistence type="predicted"/>
<dbReference type="EMBL" id="FPJO01000016">
    <property type="protein sequence ID" value="SFY28589.1"/>
    <property type="molecule type" value="Genomic_DNA"/>
</dbReference>
<dbReference type="Proteomes" id="UP000181909">
    <property type="component" value="Unassembled WGS sequence"/>
</dbReference>
<accession>A0A1K2E187</accession>
<gene>
    <name evidence="2" type="ORF">SAMN02787144_101680</name>
</gene>
<evidence type="ECO:0000313" key="2">
    <source>
        <dbReference type="EMBL" id="SFY28589.1"/>
    </source>
</evidence>
<dbReference type="AlphaFoldDB" id="A0A1K2E187"/>
<organism evidence="2 3">
    <name type="scientific">Streptomyces atratus</name>
    <dbReference type="NCBI Taxonomy" id="1893"/>
    <lineage>
        <taxon>Bacteria</taxon>
        <taxon>Bacillati</taxon>
        <taxon>Actinomycetota</taxon>
        <taxon>Actinomycetes</taxon>
        <taxon>Kitasatosporales</taxon>
        <taxon>Streptomycetaceae</taxon>
        <taxon>Streptomyces</taxon>
    </lineage>
</organism>
<sequence length="82" mass="8408">MVAESASLCSGRFGSGSGSARCRSRPTVPPSLHRLGCCVFGLAVGALPAAEAGSVLDALCDNLRSIEDFTDVHAAADLFRVI</sequence>
<evidence type="ECO:0000313" key="3">
    <source>
        <dbReference type="Proteomes" id="UP000181909"/>
    </source>
</evidence>
<evidence type="ECO:0000256" key="1">
    <source>
        <dbReference type="SAM" id="MobiDB-lite"/>
    </source>
</evidence>
<name>A0A1K2E187_STRAR</name>
<reference evidence="2 3" key="1">
    <citation type="submission" date="2016-11" db="EMBL/GenBank/DDBJ databases">
        <authorList>
            <person name="Jaros S."/>
            <person name="Januszkiewicz K."/>
            <person name="Wedrychowicz H."/>
        </authorList>
    </citation>
    <scope>NUCLEOTIDE SEQUENCE [LARGE SCALE GENOMIC DNA]</scope>
    <source>
        <strain evidence="2 3">OK807</strain>
    </source>
</reference>